<dbReference type="InterPro" id="IPR013217">
    <property type="entry name" value="Methyltransf_12"/>
</dbReference>
<dbReference type="SUPFAM" id="SSF53335">
    <property type="entry name" value="S-adenosyl-L-methionine-dependent methyltransferases"/>
    <property type="match status" value="1"/>
</dbReference>
<evidence type="ECO:0000313" key="5">
    <source>
        <dbReference type="EMBL" id="HJC70039.1"/>
    </source>
</evidence>
<dbReference type="AlphaFoldDB" id="A0A9D2Q118"/>
<proteinExistence type="predicted"/>
<accession>A0A9D2Q118</accession>
<sequence>MDIRTTSNPVIRWAGRRLHALNARHPWDHNAHFHRWILRSLPAGRSRMLDVGCGRGDLVRALAATGARVDGIDPDPGIALAAAERCRDLAGVTIRRRGLAEHAALLRPEHPGGLYDALTMVASLHHMDLESALADARDLLRPGGRLLVVTLTVPRTATDTLWDIGNALTNPLIGLAEHPRPVRDPVPGPTIPVRDPAWSVGELRERAREVLPGAVLHRREGFRATLRWQKPDREGKTG</sequence>
<comment type="caution">
    <text evidence="5">The sequence shown here is derived from an EMBL/GenBank/DDBJ whole genome shotgun (WGS) entry which is preliminary data.</text>
</comment>
<keyword evidence="3" id="KW-0949">S-adenosyl-L-methionine</keyword>
<reference evidence="5" key="2">
    <citation type="submission" date="2021-04" db="EMBL/GenBank/DDBJ databases">
        <authorList>
            <person name="Gilroy R."/>
        </authorList>
    </citation>
    <scope>NUCLEOTIDE SEQUENCE</scope>
    <source>
        <strain evidence="5">CHK130-7132</strain>
    </source>
</reference>
<dbReference type="InterPro" id="IPR029063">
    <property type="entry name" value="SAM-dependent_MTases_sf"/>
</dbReference>
<evidence type="ECO:0000259" key="4">
    <source>
        <dbReference type="Pfam" id="PF08242"/>
    </source>
</evidence>
<protein>
    <submittedName>
        <fullName evidence="5">Class I SAM-dependent methyltransferase</fullName>
    </submittedName>
</protein>
<dbReference type="GO" id="GO:0008168">
    <property type="term" value="F:methyltransferase activity"/>
    <property type="evidence" value="ECO:0007669"/>
    <property type="project" value="UniProtKB-KW"/>
</dbReference>
<gene>
    <name evidence="5" type="ORF">H9932_10245</name>
</gene>
<feature type="domain" description="Methyltransferase type 12" evidence="4">
    <location>
        <begin position="49"/>
        <end position="146"/>
    </location>
</feature>
<keyword evidence="1 5" id="KW-0489">Methyltransferase</keyword>
<organism evidence="5 6">
    <name type="scientific">Candidatus Brachybacterium intestinipullorum</name>
    <dbReference type="NCBI Taxonomy" id="2838512"/>
    <lineage>
        <taxon>Bacteria</taxon>
        <taxon>Bacillati</taxon>
        <taxon>Actinomycetota</taxon>
        <taxon>Actinomycetes</taxon>
        <taxon>Micrococcales</taxon>
        <taxon>Dermabacteraceae</taxon>
        <taxon>Brachybacterium</taxon>
    </lineage>
</organism>
<evidence type="ECO:0000313" key="6">
    <source>
        <dbReference type="Proteomes" id="UP000823854"/>
    </source>
</evidence>
<reference evidence="5" key="1">
    <citation type="journal article" date="2021" name="PeerJ">
        <title>Extensive microbial diversity within the chicken gut microbiome revealed by metagenomics and culture.</title>
        <authorList>
            <person name="Gilroy R."/>
            <person name="Ravi A."/>
            <person name="Getino M."/>
            <person name="Pursley I."/>
            <person name="Horton D.L."/>
            <person name="Alikhan N.F."/>
            <person name="Baker D."/>
            <person name="Gharbi K."/>
            <person name="Hall N."/>
            <person name="Watson M."/>
            <person name="Adriaenssens E.M."/>
            <person name="Foster-Nyarko E."/>
            <person name="Jarju S."/>
            <person name="Secka A."/>
            <person name="Antonio M."/>
            <person name="Oren A."/>
            <person name="Chaudhuri R.R."/>
            <person name="La Ragione R."/>
            <person name="Hildebrand F."/>
            <person name="Pallen M.J."/>
        </authorList>
    </citation>
    <scope>NUCLEOTIDE SEQUENCE</scope>
    <source>
        <strain evidence="5">CHK130-7132</strain>
    </source>
</reference>
<evidence type="ECO:0000256" key="3">
    <source>
        <dbReference type="ARBA" id="ARBA00022691"/>
    </source>
</evidence>
<evidence type="ECO:0000256" key="2">
    <source>
        <dbReference type="ARBA" id="ARBA00022679"/>
    </source>
</evidence>
<dbReference type="Pfam" id="PF08242">
    <property type="entry name" value="Methyltransf_12"/>
    <property type="match status" value="1"/>
</dbReference>
<dbReference type="PANTHER" id="PTHR43464">
    <property type="entry name" value="METHYLTRANSFERASE"/>
    <property type="match status" value="1"/>
</dbReference>
<evidence type="ECO:0000256" key="1">
    <source>
        <dbReference type="ARBA" id="ARBA00022603"/>
    </source>
</evidence>
<dbReference type="GO" id="GO:0032259">
    <property type="term" value="P:methylation"/>
    <property type="evidence" value="ECO:0007669"/>
    <property type="project" value="UniProtKB-KW"/>
</dbReference>
<dbReference type="CDD" id="cd02440">
    <property type="entry name" value="AdoMet_MTases"/>
    <property type="match status" value="1"/>
</dbReference>
<dbReference type="Proteomes" id="UP000823854">
    <property type="component" value="Unassembled WGS sequence"/>
</dbReference>
<keyword evidence="2" id="KW-0808">Transferase</keyword>
<dbReference type="EMBL" id="DWWC01000212">
    <property type="protein sequence ID" value="HJC70039.1"/>
    <property type="molecule type" value="Genomic_DNA"/>
</dbReference>
<dbReference type="Gene3D" id="3.40.50.150">
    <property type="entry name" value="Vaccinia Virus protein VP39"/>
    <property type="match status" value="1"/>
</dbReference>
<dbReference type="PANTHER" id="PTHR43464:SF19">
    <property type="entry name" value="UBIQUINONE BIOSYNTHESIS O-METHYLTRANSFERASE, MITOCHONDRIAL"/>
    <property type="match status" value="1"/>
</dbReference>
<name>A0A9D2Q118_9MICO</name>